<name>A0A419WDY8_9EURY</name>
<dbReference type="SMART" id="SM00769">
    <property type="entry name" value="WHy"/>
    <property type="match status" value="2"/>
</dbReference>
<comment type="caution">
    <text evidence="3">The sequence shown here is derived from an EMBL/GenBank/DDBJ whole genome shotgun (WGS) entry which is preliminary data.</text>
</comment>
<evidence type="ECO:0000313" key="4">
    <source>
        <dbReference type="Proteomes" id="UP000283805"/>
    </source>
</evidence>
<protein>
    <submittedName>
        <fullName evidence="3">LEA14-like dessication related protein</fullName>
    </submittedName>
</protein>
<dbReference type="Gene3D" id="2.60.40.10">
    <property type="entry name" value="Immunoglobulins"/>
    <property type="match status" value="2"/>
</dbReference>
<dbReference type="InterPro" id="IPR013990">
    <property type="entry name" value="WHy-dom"/>
</dbReference>
<sequence>MIRKVMTVVLALGVCTTGALGGLYAVGAVGLPDAGLADNEWGEVTDERIEVISTVWIDNPNPGIELEDVTLEYDLAMNDVDLANGSVDGVAVPSGNSTTEIRTDLRYERLPSWWVSHVRNDEVSELAADVTAHASLGPLSGSPTYTHEDEIETDLETMIEESLAAHEGEHSLSPVQTGSGPQRELVEPTVEIRDTDAEWGEVTENRTELHLTFEVHNPNAYPLPTPALTGEMEFNEQMVAQWDAHEVELLDAAYDTTIPPRSTREITFVASMDNDDVVSWFATHVDNEEVTDAEMRAQLAMNINGETVTIPEDGDAIRCNYDMRTAIFVDQEAGLEQRGCEVMPWATPDGDAFDDRDGGLDLTDWNATESDGTNETESDESGSDGPLRIGI</sequence>
<gene>
    <name evidence="3" type="ORF">ATJ93_3316</name>
</gene>
<organism evidence="3 4">
    <name type="scientific">Halopiger aswanensis</name>
    <dbReference type="NCBI Taxonomy" id="148449"/>
    <lineage>
        <taxon>Archaea</taxon>
        <taxon>Methanobacteriati</taxon>
        <taxon>Methanobacteriota</taxon>
        <taxon>Stenosarchaea group</taxon>
        <taxon>Halobacteria</taxon>
        <taxon>Halobacteriales</taxon>
        <taxon>Natrialbaceae</taxon>
        <taxon>Halopiger</taxon>
    </lineage>
</organism>
<feature type="domain" description="Water stress and hypersensitive response" evidence="2">
    <location>
        <begin position="192"/>
        <end position="315"/>
    </location>
</feature>
<dbReference type="Proteomes" id="UP000283805">
    <property type="component" value="Unassembled WGS sequence"/>
</dbReference>
<evidence type="ECO:0000259" key="2">
    <source>
        <dbReference type="SMART" id="SM00769"/>
    </source>
</evidence>
<dbReference type="AlphaFoldDB" id="A0A419WDY8"/>
<dbReference type="Pfam" id="PF03168">
    <property type="entry name" value="LEA_2"/>
    <property type="match status" value="1"/>
</dbReference>
<reference evidence="3 4" key="1">
    <citation type="submission" date="2018-09" db="EMBL/GenBank/DDBJ databases">
        <title>Genomic Encyclopedia of Archaeal and Bacterial Type Strains, Phase II (KMG-II): from individual species to whole genera.</title>
        <authorList>
            <person name="Goeker M."/>
        </authorList>
    </citation>
    <scope>NUCLEOTIDE SEQUENCE [LARGE SCALE GENOMIC DNA]</scope>
    <source>
        <strain evidence="3 4">DSM 13151</strain>
    </source>
</reference>
<dbReference type="SUPFAM" id="SSF117070">
    <property type="entry name" value="LEA14-like"/>
    <property type="match status" value="2"/>
</dbReference>
<feature type="region of interest" description="Disordered" evidence="1">
    <location>
        <begin position="347"/>
        <end position="391"/>
    </location>
</feature>
<evidence type="ECO:0000256" key="1">
    <source>
        <dbReference type="SAM" id="MobiDB-lite"/>
    </source>
</evidence>
<feature type="compositionally biased region" description="Acidic residues" evidence="1">
    <location>
        <begin position="372"/>
        <end position="382"/>
    </location>
</feature>
<dbReference type="InterPro" id="IPR004864">
    <property type="entry name" value="LEA_2"/>
</dbReference>
<dbReference type="OrthoDB" id="105458at2157"/>
<dbReference type="RefSeq" id="WP_120245670.1">
    <property type="nucleotide sequence ID" value="NZ_RAPO01000003.1"/>
</dbReference>
<dbReference type="EMBL" id="RAPO01000003">
    <property type="protein sequence ID" value="RKD93685.1"/>
    <property type="molecule type" value="Genomic_DNA"/>
</dbReference>
<proteinExistence type="predicted"/>
<keyword evidence="4" id="KW-1185">Reference proteome</keyword>
<accession>A0A419WDY8</accession>
<dbReference type="GO" id="GO:0009269">
    <property type="term" value="P:response to desiccation"/>
    <property type="evidence" value="ECO:0007669"/>
    <property type="project" value="InterPro"/>
</dbReference>
<evidence type="ECO:0000313" key="3">
    <source>
        <dbReference type="EMBL" id="RKD93685.1"/>
    </source>
</evidence>
<feature type="domain" description="Water stress and hypersensitive response" evidence="2">
    <location>
        <begin position="34"/>
        <end position="150"/>
    </location>
</feature>
<dbReference type="InterPro" id="IPR013783">
    <property type="entry name" value="Ig-like_fold"/>
</dbReference>